<keyword evidence="1" id="KW-0732">Signal</keyword>
<dbReference type="Proteomes" id="UP001165085">
    <property type="component" value="Unassembled WGS sequence"/>
</dbReference>
<proteinExistence type="predicted"/>
<accession>A0A9W7AWV6</accession>
<dbReference type="AlphaFoldDB" id="A0A9W7AWV6"/>
<protein>
    <submittedName>
        <fullName evidence="2">Uncharacterized protein</fullName>
    </submittedName>
</protein>
<evidence type="ECO:0000256" key="1">
    <source>
        <dbReference type="SAM" id="SignalP"/>
    </source>
</evidence>
<evidence type="ECO:0000313" key="3">
    <source>
        <dbReference type="Proteomes" id="UP001165085"/>
    </source>
</evidence>
<feature type="signal peptide" evidence="1">
    <location>
        <begin position="1"/>
        <end position="15"/>
    </location>
</feature>
<sequence length="242" mass="25946">MLAVLLSALLSTASGYHLLPPHRLAEAPCRTTALRSTTSLVSIAEDFINTKSGFYSPFDTNAFAEDFVFRGPVIGPLNKADYLSTMDTFKVYKAYPDISPNAFGFSVDPMDARRVWFFVRNTGTNTGKFGLGYGLEAPPSGNAVIGVPEAFSITFDEVDRVKLLTVGYVADRFQGNTGGVGAAFGLLRVAGIPLPGGLAYRAAVAFANRLPGATAKSCSAKEDVPAWWLERSNERGPDGYNL</sequence>
<keyword evidence="3" id="KW-1185">Reference proteome</keyword>
<dbReference type="OrthoDB" id="199820at2759"/>
<comment type="caution">
    <text evidence="2">The sequence shown here is derived from an EMBL/GenBank/DDBJ whole genome shotgun (WGS) entry which is preliminary data.</text>
</comment>
<name>A0A9W7AWV6_9STRA</name>
<reference evidence="3" key="1">
    <citation type="journal article" date="2023" name="Commun. Biol.">
        <title>Genome analysis of Parmales, the sister group of diatoms, reveals the evolutionary specialization of diatoms from phago-mixotrophs to photoautotrophs.</title>
        <authorList>
            <person name="Ban H."/>
            <person name="Sato S."/>
            <person name="Yoshikawa S."/>
            <person name="Yamada K."/>
            <person name="Nakamura Y."/>
            <person name="Ichinomiya M."/>
            <person name="Sato N."/>
            <person name="Blanc-Mathieu R."/>
            <person name="Endo H."/>
            <person name="Kuwata A."/>
            <person name="Ogata H."/>
        </authorList>
    </citation>
    <scope>NUCLEOTIDE SEQUENCE [LARGE SCALE GENOMIC DNA]</scope>
    <source>
        <strain evidence="3">NIES 3701</strain>
    </source>
</reference>
<gene>
    <name evidence="2" type="ORF">TrST_g10061</name>
</gene>
<feature type="chain" id="PRO_5040846740" evidence="1">
    <location>
        <begin position="16"/>
        <end position="242"/>
    </location>
</feature>
<organism evidence="2 3">
    <name type="scientific">Triparma strigata</name>
    <dbReference type="NCBI Taxonomy" id="1606541"/>
    <lineage>
        <taxon>Eukaryota</taxon>
        <taxon>Sar</taxon>
        <taxon>Stramenopiles</taxon>
        <taxon>Ochrophyta</taxon>
        <taxon>Bolidophyceae</taxon>
        <taxon>Parmales</taxon>
        <taxon>Triparmaceae</taxon>
        <taxon>Triparma</taxon>
    </lineage>
</organism>
<evidence type="ECO:0000313" key="2">
    <source>
        <dbReference type="EMBL" id="GMH76508.1"/>
    </source>
</evidence>
<dbReference type="EMBL" id="BRXY01000198">
    <property type="protein sequence ID" value="GMH76508.1"/>
    <property type="molecule type" value="Genomic_DNA"/>
</dbReference>